<dbReference type="AlphaFoldDB" id="A0AA97PIB9"/>
<organism evidence="5">
    <name type="scientific">Pyricularia oryzae (strain Y34)</name>
    <name type="common">Rice blast fungus</name>
    <name type="synonym">Magnaporthe oryzae</name>
    <dbReference type="NCBI Taxonomy" id="1143189"/>
    <lineage>
        <taxon>Eukaryota</taxon>
        <taxon>Fungi</taxon>
        <taxon>Dikarya</taxon>
        <taxon>Ascomycota</taxon>
        <taxon>Pezizomycotina</taxon>
        <taxon>Sordariomycetes</taxon>
        <taxon>Sordariomycetidae</taxon>
        <taxon>Magnaporthales</taxon>
        <taxon>Pyriculariaceae</taxon>
        <taxon>Pyricularia</taxon>
    </lineage>
</organism>
<evidence type="ECO:0000256" key="1">
    <source>
        <dbReference type="ARBA" id="ARBA00003401"/>
    </source>
</evidence>
<dbReference type="GO" id="GO:0004865">
    <property type="term" value="F:protein serine/threonine phosphatase inhibitor activity"/>
    <property type="evidence" value="ECO:0007669"/>
    <property type="project" value="UniProtKB-UniRule"/>
</dbReference>
<dbReference type="PANTHER" id="PTHR20835">
    <property type="entry name" value="E3 UBIQUITIN-PROTEIN LIGASE PPP1R11-RELATED"/>
    <property type="match status" value="1"/>
</dbReference>
<feature type="compositionally biased region" description="Low complexity" evidence="4">
    <location>
        <begin position="20"/>
        <end position="32"/>
    </location>
</feature>
<dbReference type="GO" id="GO:0008157">
    <property type="term" value="F:protein phosphatase 1 binding"/>
    <property type="evidence" value="ECO:0007669"/>
    <property type="project" value="TreeGrafter"/>
</dbReference>
<name>A0AA97PIB9_PYRO3</name>
<dbReference type="Pfam" id="PF07491">
    <property type="entry name" value="PPI_Ypi1"/>
    <property type="match status" value="1"/>
</dbReference>
<comment type="function">
    <text evidence="1 3">Regulator of type 1 phosphatases which maintains protein phosphatase activity under strict control.</text>
</comment>
<evidence type="ECO:0000256" key="4">
    <source>
        <dbReference type="SAM" id="MobiDB-lite"/>
    </source>
</evidence>
<evidence type="ECO:0000256" key="2">
    <source>
        <dbReference type="ARBA" id="ARBA00005605"/>
    </source>
</evidence>
<gene>
    <name evidence="5" type="ORF">OOU_Y34scaffold00697g11</name>
</gene>
<reference evidence="5" key="1">
    <citation type="journal article" date="2012" name="PLoS Genet.">
        <title>Comparative analysis of the genomes of two field isolates of the rice blast fungus Magnaporthe oryzae.</title>
        <authorList>
            <person name="Xue M."/>
            <person name="Yang J."/>
            <person name="Li Z."/>
            <person name="Hu S."/>
            <person name="Yao N."/>
            <person name="Dean R.A."/>
            <person name="Zhao W."/>
            <person name="Shen M."/>
            <person name="Zhang H."/>
            <person name="Li C."/>
            <person name="Liu L."/>
            <person name="Cao L."/>
            <person name="Xu X."/>
            <person name="Xing Y."/>
            <person name="Hsiang T."/>
            <person name="Zhang Z."/>
            <person name="Xu J.R."/>
            <person name="Peng Y.L."/>
        </authorList>
    </citation>
    <scope>NUCLEOTIDE SEQUENCE</scope>
    <source>
        <strain evidence="5">Y34</strain>
    </source>
</reference>
<feature type="region of interest" description="Disordered" evidence="4">
    <location>
        <begin position="1"/>
        <end position="184"/>
    </location>
</feature>
<feature type="compositionally biased region" description="Polar residues" evidence="4">
    <location>
        <begin position="1"/>
        <end position="19"/>
    </location>
</feature>
<dbReference type="InterPro" id="IPR011107">
    <property type="entry name" value="PPI_Ypi1"/>
</dbReference>
<sequence>MASRQSRQQHTTSAPAASRTQTETSTPSQEQPPQDPTPEVRSQPAILRLRGVRASSGPSVRWAEGVVDNEGLGRKSSKVCCIYHPTKPVGESSDESSSDSSSDSGTDSDDSTRGKGKRKHRSGGGGGGKKHGEGDCHGHNHGHDHGSSSSSGGGGGARKKKRSAPRVQTPTKRCPRSNPGRLLPKGRLRLLVWKRAFRIKQA</sequence>
<accession>A0AA97PIB9</accession>
<dbReference type="GO" id="GO:0005634">
    <property type="term" value="C:nucleus"/>
    <property type="evidence" value="ECO:0007669"/>
    <property type="project" value="UniProtKB-SubCell"/>
</dbReference>
<evidence type="ECO:0000313" key="5">
    <source>
        <dbReference type="EMBL" id="ELQ35612.1"/>
    </source>
</evidence>
<keyword evidence="3" id="KW-0539">Nucleus</keyword>
<dbReference type="Proteomes" id="UP000011086">
    <property type="component" value="Unassembled WGS sequence"/>
</dbReference>
<comment type="similarity">
    <text evidence="2 3">Belongs to the YPI1 family.</text>
</comment>
<protein>
    <recommendedName>
        <fullName evidence="3">Type 1 phosphatases regulator</fullName>
    </recommendedName>
</protein>
<evidence type="ECO:0000256" key="3">
    <source>
        <dbReference type="RuleBase" id="RU367162"/>
    </source>
</evidence>
<dbReference type="PANTHER" id="PTHR20835:SF0">
    <property type="entry name" value="E3 UBIQUITIN-PROTEIN LIGASE PPP1R11"/>
    <property type="match status" value="1"/>
</dbReference>
<comment type="subcellular location">
    <subcellularLocation>
        <location evidence="3">Nucleus</location>
    </subcellularLocation>
</comment>
<feature type="compositionally biased region" description="Basic and acidic residues" evidence="4">
    <location>
        <begin position="130"/>
        <end position="146"/>
    </location>
</feature>
<proteinExistence type="inferred from homology"/>
<dbReference type="EMBL" id="JH793927">
    <property type="protein sequence ID" value="ELQ35612.1"/>
    <property type="molecule type" value="Genomic_DNA"/>
</dbReference>